<comment type="similarity">
    <text evidence="1">Belongs to the 'GDXG' lipolytic enzyme family.</text>
</comment>
<organism evidence="5 6">
    <name type="scientific">Bondarzewia mesenterica</name>
    <dbReference type="NCBI Taxonomy" id="1095465"/>
    <lineage>
        <taxon>Eukaryota</taxon>
        <taxon>Fungi</taxon>
        <taxon>Dikarya</taxon>
        <taxon>Basidiomycota</taxon>
        <taxon>Agaricomycotina</taxon>
        <taxon>Agaricomycetes</taxon>
        <taxon>Russulales</taxon>
        <taxon>Bondarzewiaceae</taxon>
        <taxon>Bondarzewia</taxon>
    </lineage>
</organism>
<gene>
    <name evidence="5" type="ORF">EW146_g4290</name>
</gene>
<comment type="caution">
    <text evidence="5">The sequence shown here is derived from an EMBL/GenBank/DDBJ whole genome shotgun (WGS) entry which is preliminary data.</text>
</comment>
<dbReference type="PANTHER" id="PTHR48081:SF31">
    <property type="entry name" value="STERYL ACETYL HYDROLASE MUG81-RELATED"/>
    <property type="match status" value="1"/>
</dbReference>
<name>A0A4S4LX73_9AGAM</name>
<dbReference type="GO" id="GO:0016787">
    <property type="term" value="F:hydrolase activity"/>
    <property type="evidence" value="ECO:0007669"/>
    <property type="project" value="UniProtKB-KW"/>
</dbReference>
<feature type="active site" evidence="3">
    <location>
        <position position="190"/>
    </location>
</feature>
<dbReference type="SUPFAM" id="SSF53474">
    <property type="entry name" value="alpha/beta-Hydrolases"/>
    <property type="match status" value="1"/>
</dbReference>
<dbReference type="InterPro" id="IPR029058">
    <property type="entry name" value="AB_hydrolase_fold"/>
</dbReference>
<dbReference type="InterPro" id="IPR050300">
    <property type="entry name" value="GDXG_lipolytic_enzyme"/>
</dbReference>
<evidence type="ECO:0000313" key="6">
    <source>
        <dbReference type="Proteomes" id="UP000310158"/>
    </source>
</evidence>
<feature type="domain" description="Alpha/beta hydrolase fold-3" evidence="4">
    <location>
        <begin position="110"/>
        <end position="340"/>
    </location>
</feature>
<evidence type="ECO:0000256" key="3">
    <source>
        <dbReference type="PROSITE-ProRule" id="PRU10038"/>
    </source>
</evidence>
<evidence type="ECO:0000259" key="4">
    <source>
        <dbReference type="Pfam" id="PF07859"/>
    </source>
</evidence>
<dbReference type="AlphaFoldDB" id="A0A4S4LX73"/>
<dbReference type="Pfam" id="PF07859">
    <property type="entry name" value="Abhydrolase_3"/>
    <property type="match status" value="1"/>
</dbReference>
<accession>A0A4S4LX73</accession>
<dbReference type="Gene3D" id="3.40.50.1820">
    <property type="entry name" value="alpha/beta hydrolase"/>
    <property type="match status" value="1"/>
</dbReference>
<dbReference type="PANTHER" id="PTHR48081">
    <property type="entry name" value="AB HYDROLASE SUPERFAMILY PROTEIN C4A8.06C"/>
    <property type="match status" value="1"/>
</dbReference>
<evidence type="ECO:0000313" key="5">
    <source>
        <dbReference type="EMBL" id="THH16331.1"/>
    </source>
</evidence>
<dbReference type="Proteomes" id="UP000310158">
    <property type="component" value="Unassembled WGS sequence"/>
</dbReference>
<sequence>MATPTLALSQRLDLVPAMLTVGLSAIFNIIRAPFRGSGGAKTFGRQVQNGITRSLAGRLSIAQLQYVRGTSTATFEKWASKQSSVEVSTENIGKGAKLHWIGDKKSTKVMLHIHGGGYILPLSIGHLEMLNYFRHTVKESTGVDIAIAILEYTLSSHAPYPTQFEQANAALNHLVRSGVSAANLIVSGDSAGAHIALCVVSHILHPHPAVEAAPVLSSPFAGLLLISPRVTNATSAASFSENSTRDILTKETFISWITNFRSNSDISTDQGLARDGLYTEPLDASDEWWKGMATKVARNIFLSAGEHECMRDPITGLAENWKRVEGLDITFIVEEKGIHDSPLMDVGRAPSDLVLAVGHWLSKTVTQTV</sequence>
<protein>
    <recommendedName>
        <fullName evidence="4">Alpha/beta hydrolase fold-3 domain-containing protein</fullName>
    </recommendedName>
</protein>
<keyword evidence="6" id="KW-1185">Reference proteome</keyword>
<reference evidence="5 6" key="1">
    <citation type="submission" date="2019-02" db="EMBL/GenBank/DDBJ databases">
        <title>Genome sequencing of the rare red list fungi Bondarzewia mesenterica.</title>
        <authorList>
            <person name="Buettner E."/>
            <person name="Kellner H."/>
        </authorList>
    </citation>
    <scope>NUCLEOTIDE SEQUENCE [LARGE SCALE GENOMIC DNA]</scope>
    <source>
        <strain evidence="5 6">DSM 108281</strain>
    </source>
</reference>
<dbReference type="InterPro" id="IPR013094">
    <property type="entry name" value="AB_hydrolase_3"/>
</dbReference>
<proteinExistence type="inferred from homology"/>
<keyword evidence="2" id="KW-0378">Hydrolase</keyword>
<dbReference type="PROSITE" id="PS01174">
    <property type="entry name" value="LIPASE_GDXG_SER"/>
    <property type="match status" value="1"/>
</dbReference>
<dbReference type="OrthoDB" id="2152029at2759"/>
<dbReference type="EMBL" id="SGPL01000163">
    <property type="protein sequence ID" value="THH16331.1"/>
    <property type="molecule type" value="Genomic_DNA"/>
</dbReference>
<dbReference type="InterPro" id="IPR033140">
    <property type="entry name" value="Lipase_GDXG_put_SER_AS"/>
</dbReference>
<evidence type="ECO:0000256" key="1">
    <source>
        <dbReference type="ARBA" id="ARBA00010515"/>
    </source>
</evidence>
<evidence type="ECO:0000256" key="2">
    <source>
        <dbReference type="ARBA" id="ARBA00022801"/>
    </source>
</evidence>